<evidence type="ECO:0000259" key="2">
    <source>
        <dbReference type="Pfam" id="PF07717"/>
    </source>
</evidence>
<dbReference type="RefSeq" id="XP_067921539.1">
    <property type="nucleotide sequence ID" value="XM_068066487.1"/>
</dbReference>
<feature type="region of interest" description="Disordered" evidence="1">
    <location>
        <begin position="107"/>
        <end position="136"/>
    </location>
</feature>
<organism evidence="3 4">
    <name type="scientific">Cystoisospora suis</name>
    <dbReference type="NCBI Taxonomy" id="483139"/>
    <lineage>
        <taxon>Eukaryota</taxon>
        <taxon>Sar</taxon>
        <taxon>Alveolata</taxon>
        <taxon>Apicomplexa</taxon>
        <taxon>Conoidasida</taxon>
        <taxon>Coccidia</taxon>
        <taxon>Eucoccidiorida</taxon>
        <taxon>Eimeriorina</taxon>
        <taxon>Sarcocystidae</taxon>
        <taxon>Cystoisospora</taxon>
    </lineage>
</organism>
<feature type="compositionally biased region" description="Low complexity" evidence="1">
    <location>
        <begin position="124"/>
        <end position="136"/>
    </location>
</feature>
<sequence length="169" mass="18875">VRVFIHPSSINFKLRHFETQWVAFLEKVQTTKTFLKEVSTVPVFALLLLSCCDIEVQASCGLICLDGWIHLRCPGLIGTYVRSLKVLFDALLDDFYTQILANTEAPPGRRTKSLDSSQGQQAYSSTTPTTCSSSSSLSVDLFSGAEGERLRNDISQLVKRLVEYEGHRL</sequence>
<dbReference type="VEuPathDB" id="ToxoDB:CSUI_006324"/>
<proteinExistence type="predicted"/>
<dbReference type="Proteomes" id="UP000221165">
    <property type="component" value="Unassembled WGS sequence"/>
</dbReference>
<feature type="compositionally biased region" description="Polar residues" evidence="1">
    <location>
        <begin position="114"/>
        <end position="123"/>
    </location>
</feature>
<accession>A0A2C6KUV8</accession>
<dbReference type="AlphaFoldDB" id="A0A2C6KUV8"/>
<comment type="caution">
    <text evidence="3">The sequence shown here is derived from an EMBL/GenBank/DDBJ whole genome shotgun (WGS) entry which is preliminary data.</text>
</comment>
<dbReference type="EMBL" id="MIGC01003174">
    <property type="protein sequence ID" value="PHJ19846.1"/>
    <property type="molecule type" value="Genomic_DNA"/>
</dbReference>
<dbReference type="Pfam" id="PF07717">
    <property type="entry name" value="OB_NTP_bind"/>
    <property type="match status" value="1"/>
</dbReference>
<protein>
    <submittedName>
        <fullName evidence="3">Deah-box rna dna</fullName>
    </submittedName>
</protein>
<dbReference type="InterPro" id="IPR011709">
    <property type="entry name" value="DEAD-box_helicase_OB_fold"/>
</dbReference>
<name>A0A2C6KUV8_9APIC</name>
<feature type="domain" description="DEAD-box helicase OB fold" evidence="2">
    <location>
        <begin position="2"/>
        <end position="50"/>
    </location>
</feature>
<evidence type="ECO:0000313" key="3">
    <source>
        <dbReference type="EMBL" id="PHJ19846.1"/>
    </source>
</evidence>
<keyword evidence="4" id="KW-1185">Reference proteome</keyword>
<evidence type="ECO:0000313" key="4">
    <source>
        <dbReference type="Proteomes" id="UP000221165"/>
    </source>
</evidence>
<gene>
    <name evidence="3" type="ORF">CSUI_006324</name>
</gene>
<feature type="non-terminal residue" evidence="3">
    <location>
        <position position="1"/>
    </location>
</feature>
<reference evidence="3 4" key="1">
    <citation type="journal article" date="2017" name="Int. J. Parasitol.">
        <title>The genome of the protozoan parasite Cystoisospora suis and a reverse vaccinology approach to identify vaccine candidates.</title>
        <authorList>
            <person name="Palmieri N."/>
            <person name="Shrestha A."/>
            <person name="Ruttkowski B."/>
            <person name="Beck T."/>
            <person name="Vogl C."/>
            <person name="Tomley F."/>
            <person name="Blake D.P."/>
            <person name="Joachim A."/>
        </authorList>
    </citation>
    <scope>NUCLEOTIDE SEQUENCE [LARGE SCALE GENOMIC DNA]</scope>
    <source>
        <strain evidence="3 4">Wien I</strain>
    </source>
</reference>
<dbReference type="GeneID" id="94429698"/>
<evidence type="ECO:0000256" key="1">
    <source>
        <dbReference type="SAM" id="MobiDB-lite"/>
    </source>
</evidence>
<dbReference type="OrthoDB" id="5600252at2759"/>